<feature type="compositionally biased region" description="Polar residues" evidence="1">
    <location>
        <begin position="820"/>
        <end position="834"/>
    </location>
</feature>
<feature type="compositionally biased region" description="Polar residues" evidence="1">
    <location>
        <begin position="731"/>
        <end position="751"/>
    </location>
</feature>
<evidence type="ECO:0000313" key="2">
    <source>
        <dbReference type="EMBL" id="KAK5989887.1"/>
    </source>
</evidence>
<feature type="compositionally biased region" description="Low complexity" evidence="1">
    <location>
        <begin position="648"/>
        <end position="658"/>
    </location>
</feature>
<reference evidence="2 3" key="1">
    <citation type="submission" date="2024-01" db="EMBL/GenBank/DDBJ databases">
        <title>Complete genome of Cladobotryum mycophilum ATHUM6906.</title>
        <authorList>
            <person name="Christinaki A.C."/>
            <person name="Myridakis A.I."/>
            <person name="Kouvelis V.N."/>
        </authorList>
    </citation>
    <scope>NUCLEOTIDE SEQUENCE [LARGE SCALE GENOMIC DNA]</scope>
    <source>
        <strain evidence="2 3">ATHUM6906</strain>
    </source>
</reference>
<organism evidence="2 3">
    <name type="scientific">Cladobotryum mycophilum</name>
    <dbReference type="NCBI Taxonomy" id="491253"/>
    <lineage>
        <taxon>Eukaryota</taxon>
        <taxon>Fungi</taxon>
        <taxon>Dikarya</taxon>
        <taxon>Ascomycota</taxon>
        <taxon>Pezizomycotina</taxon>
        <taxon>Sordariomycetes</taxon>
        <taxon>Hypocreomycetidae</taxon>
        <taxon>Hypocreales</taxon>
        <taxon>Hypocreaceae</taxon>
        <taxon>Cladobotryum</taxon>
    </lineage>
</organism>
<evidence type="ECO:0000256" key="1">
    <source>
        <dbReference type="SAM" id="MobiDB-lite"/>
    </source>
</evidence>
<keyword evidence="3" id="KW-1185">Reference proteome</keyword>
<dbReference type="Proteomes" id="UP001338125">
    <property type="component" value="Unassembled WGS sequence"/>
</dbReference>
<feature type="region of interest" description="Disordered" evidence="1">
    <location>
        <begin position="532"/>
        <end position="679"/>
    </location>
</feature>
<feature type="compositionally biased region" description="Polar residues" evidence="1">
    <location>
        <begin position="535"/>
        <end position="572"/>
    </location>
</feature>
<feature type="compositionally biased region" description="Low complexity" evidence="1">
    <location>
        <begin position="630"/>
        <end position="639"/>
    </location>
</feature>
<feature type="region of interest" description="Disordered" evidence="1">
    <location>
        <begin position="729"/>
        <end position="770"/>
    </location>
</feature>
<proteinExistence type="predicted"/>
<accession>A0ABR0SCJ3</accession>
<feature type="region of interest" description="Disordered" evidence="1">
    <location>
        <begin position="192"/>
        <end position="219"/>
    </location>
</feature>
<sequence length="834" mass="93042">MDTFLDTYDAGDSYLSSQWLAQMKIDGLPSDDLFTDAYLPCDEEEEQKVSPGAEMTRVQTDEAGAEISSVHQDATLHGAQTLTQGMNHEQVEDPLTGFDWSNFDFDATTAAQTNTNPHPFPNQDFNQNRNTKLRRTPWAVNHVTRNPNYSGFHTGHTNLTGLPTKQPHLSNHSVGSNMMARAGAILKNVQPSNSMQEISHHRAERQSQDPSSRYRAEATAPNPWGSLAYNDQHLFSYTAQGQWLLDRCFDASQLREYVTQCPKGTIFWLQQAPTHSTHRLDPEDRLCRWVDCPVANRKITAGWLRVAFDESPALTSDGTKDPLKVAGSMHLWCFEQVFDPLEFHMSGKLRPEHRKFPNEDKSVVTLEKLTDAGIIRESYLPWIEEKTKEWRISGPLSVPRPHNETLSYALNKYHLDNQTAARQKARVRRNEHKTQEEKRTIDVHMGDLGLYVEACKKAKDTKKWRRLSEARNGRSIQDLYPPHIPGQPRLRMLPSRHSLSRIPQHGNSMNSIQLAQEYLNPLALITPPRLAHGSALSTAPSPALLQTRTSGNGRDPRSSNAGVNQRAVTSGTPLLRQWHPMQKQVHQTPGPSWDSRMPQSKGIKRPIMHIDPLDSPREQGESRAKRQRTSYRSQSSYPSIGEGHTRASRGSSGTSGHAPPSKGAHDTASSSTQPLDAVQPQENLALSRSEPQDSVRQSHIDVRAQGNPATISDMLDQDSFQAQLEELQEPNADTSNTTPGKQNEQDFNSWQPGGGDDDDGSTTQMSSGFEGIWDPADHFIVDGLDLTDLFRADDLQDEDAFNFIPAGTGDADDVNRTDQTHNGVTSDGPSSNPA</sequence>
<feature type="region of interest" description="Disordered" evidence="1">
    <location>
        <begin position="803"/>
        <end position="834"/>
    </location>
</feature>
<feature type="compositionally biased region" description="Basic and acidic residues" evidence="1">
    <location>
        <begin position="198"/>
        <end position="216"/>
    </location>
</feature>
<dbReference type="EMBL" id="JAVFKD010000014">
    <property type="protein sequence ID" value="KAK5989887.1"/>
    <property type="molecule type" value="Genomic_DNA"/>
</dbReference>
<name>A0ABR0SCJ3_9HYPO</name>
<comment type="caution">
    <text evidence="2">The sequence shown here is derived from an EMBL/GenBank/DDBJ whole genome shotgun (WGS) entry which is preliminary data.</text>
</comment>
<feature type="compositionally biased region" description="Polar residues" evidence="1">
    <location>
        <begin position="667"/>
        <end position="679"/>
    </location>
</feature>
<protein>
    <submittedName>
        <fullName evidence="2">Uncharacterized protein</fullName>
    </submittedName>
</protein>
<gene>
    <name evidence="2" type="ORF">PT974_08149</name>
</gene>
<evidence type="ECO:0000313" key="3">
    <source>
        <dbReference type="Proteomes" id="UP001338125"/>
    </source>
</evidence>
<feature type="compositionally biased region" description="Basic and acidic residues" evidence="1">
    <location>
        <begin position="611"/>
        <end position="624"/>
    </location>
</feature>